<dbReference type="Pfam" id="PF04158">
    <property type="entry name" value="Sof1"/>
    <property type="match status" value="1"/>
</dbReference>
<reference evidence="12" key="1">
    <citation type="journal article" date="2018" name="Nat. Microbiol.">
        <title>Leveraging single-cell genomics to expand the fungal tree of life.</title>
        <authorList>
            <person name="Ahrendt S.R."/>
            <person name="Quandt C.A."/>
            <person name="Ciobanu D."/>
            <person name="Clum A."/>
            <person name="Salamov A."/>
            <person name="Andreopoulos B."/>
            <person name="Cheng J.F."/>
            <person name="Woyke T."/>
            <person name="Pelin A."/>
            <person name="Henrissat B."/>
            <person name="Reynolds N.K."/>
            <person name="Benny G.L."/>
            <person name="Smith M.E."/>
            <person name="James T.Y."/>
            <person name="Grigoriev I.V."/>
        </authorList>
    </citation>
    <scope>NUCLEOTIDE SEQUENCE [LARGE SCALE GENOMIC DNA]</scope>
    <source>
        <strain evidence="12">RSA 468</strain>
    </source>
</reference>
<keyword evidence="4 9" id="KW-0853">WD repeat</keyword>
<evidence type="ECO:0000256" key="8">
    <source>
        <dbReference type="ARBA" id="ARBA00032239"/>
    </source>
</evidence>
<accession>A0A4P9ZXN8</accession>
<feature type="repeat" description="WD" evidence="9">
    <location>
        <begin position="105"/>
        <end position="136"/>
    </location>
</feature>
<dbReference type="InterPro" id="IPR019775">
    <property type="entry name" value="WD40_repeat_CS"/>
</dbReference>
<evidence type="ECO:0000256" key="7">
    <source>
        <dbReference type="ARBA" id="ARBA00023274"/>
    </source>
</evidence>
<dbReference type="PROSITE" id="PS50082">
    <property type="entry name" value="WD_REPEATS_2"/>
    <property type="match status" value="4"/>
</dbReference>
<dbReference type="STRING" id="215637.A0A4P9ZXN8"/>
<dbReference type="Gene3D" id="2.130.10.10">
    <property type="entry name" value="YVTN repeat-like/Quinoprotein amine dehydrogenase"/>
    <property type="match status" value="2"/>
</dbReference>
<evidence type="ECO:0000256" key="6">
    <source>
        <dbReference type="ARBA" id="ARBA00023242"/>
    </source>
</evidence>
<sequence length="438" mass="50170">KVKAISRSLEENTRQRRSDRQIMHRNLDPIVHPFERAKEYTRALNAAKMHRMFAKPFVANLDGHIDGVYCLAKHPWDLRAAISGSGDGEIRVWDLTNHRTIWRVEKAHQSVVRGVCPMPHTRRFLSVGQDRLVKVWGPEIISPLATYEGQEAFNAIDHHRTDKKFVTASSTVALWDVNQATPIQTFEWAKETTTSVRFNPVECDVLASCGADRSLTLYDARAQSALKKLTCSFKVNALSWNPMMAYQLAAASEDQNVYLYDIRSFKHPTSVLRGHVSAVLDVDFSPTGAEVVSGSYDCTIRIFDIPTSNCRDIYQTKRMQKVFCTKFTMDSKYLLSGSDDGNVRIWKAKANEKLGRVSTHQQESMQYNDQLKKRFGHMPEVRRILHQGKLTRRIKSATRLKNIMLDARARKEDNRLLFTGAKEDRRTDKDSAVMREHQ</sequence>
<feature type="repeat" description="WD" evidence="9">
    <location>
        <begin position="272"/>
        <end position="313"/>
    </location>
</feature>
<dbReference type="UniPathway" id="UPA00143"/>
<dbReference type="SUPFAM" id="SSF50978">
    <property type="entry name" value="WD40 repeat-like"/>
    <property type="match status" value="1"/>
</dbReference>
<keyword evidence="7" id="KW-0687">Ribonucleoprotein</keyword>
<dbReference type="GO" id="GO:0000462">
    <property type="term" value="P:maturation of SSU-rRNA from tricistronic rRNA transcript (SSU-rRNA, 5.8S rRNA, LSU-rRNA)"/>
    <property type="evidence" value="ECO:0007669"/>
    <property type="project" value="TreeGrafter"/>
</dbReference>
<protein>
    <recommendedName>
        <fullName evidence="3">DDB1- and CUL4-associated factor 13</fullName>
    </recommendedName>
    <alternativeName>
        <fullName evidence="8">WD repeat and SOF domain-containing protein 1</fullName>
    </alternativeName>
</protein>
<dbReference type="InterPro" id="IPR051733">
    <property type="entry name" value="WD_repeat_DCAF13/WDSOF1"/>
</dbReference>
<dbReference type="Proteomes" id="UP000268162">
    <property type="component" value="Unassembled WGS sequence"/>
</dbReference>
<keyword evidence="5" id="KW-0677">Repeat</keyword>
<dbReference type="InterPro" id="IPR007287">
    <property type="entry name" value="Sof1"/>
</dbReference>
<dbReference type="CDD" id="cd00200">
    <property type="entry name" value="WD40"/>
    <property type="match status" value="1"/>
</dbReference>
<dbReference type="PANTHER" id="PTHR22851">
    <property type="entry name" value="U3 SMALL NUCLEOLAR RNA U3 SNORNA ASSOCIATED PROTEIN"/>
    <property type="match status" value="1"/>
</dbReference>
<evidence type="ECO:0000313" key="11">
    <source>
        <dbReference type="EMBL" id="RKP37801.1"/>
    </source>
</evidence>
<dbReference type="EMBL" id="ML002444">
    <property type="protein sequence ID" value="RKP37801.1"/>
    <property type="molecule type" value="Genomic_DNA"/>
</dbReference>
<keyword evidence="12" id="KW-1185">Reference proteome</keyword>
<evidence type="ECO:0000256" key="2">
    <source>
        <dbReference type="ARBA" id="ARBA00005649"/>
    </source>
</evidence>
<dbReference type="SMART" id="SM00320">
    <property type="entry name" value="WD40"/>
    <property type="match status" value="7"/>
</dbReference>
<dbReference type="InterPro" id="IPR020472">
    <property type="entry name" value="WD40_PAC1"/>
</dbReference>
<dbReference type="PANTHER" id="PTHR22851:SF0">
    <property type="entry name" value="DDB1- AND CUL4-ASSOCIATED FACTOR 13"/>
    <property type="match status" value="1"/>
</dbReference>
<evidence type="ECO:0000259" key="10">
    <source>
        <dbReference type="Pfam" id="PF04158"/>
    </source>
</evidence>
<proteinExistence type="inferred from homology"/>
<dbReference type="PROSITE" id="PS50294">
    <property type="entry name" value="WD_REPEATS_REGION"/>
    <property type="match status" value="3"/>
</dbReference>
<organism evidence="11 12">
    <name type="scientific">Dimargaris cristalligena</name>
    <dbReference type="NCBI Taxonomy" id="215637"/>
    <lineage>
        <taxon>Eukaryota</taxon>
        <taxon>Fungi</taxon>
        <taxon>Fungi incertae sedis</taxon>
        <taxon>Zoopagomycota</taxon>
        <taxon>Kickxellomycotina</taxon>
        <taxon>Dimargaritomycetes</taxon>
        <taxon>Dimargaritales</taxon>
        <taxon>Dimargaritaceae</taxon>
        <taxon>Dimargaris</taxon>
    </lineage>
</organism>
<evidence type="ECO:0000256" key="5">
    <source>
        <dbReference type="ARBA" id="ARBA00022737"/>
    </source>
</evidence>
<evidence type="ECO:0000313" key="12">
    <source>
        <dbReference type="Proteomes" id="UP000268162"/>
    </source>
</evidence>
<dbReference type="InterPro" id="IPR001680">
    <property type="entry name" value="WD40_rpt"/>
</dbReference>
<evidence type="ECO:0000256" key="3">
    <source>
        <dbReference type="ARBA" id="ARBA00021762"/>
    </source>
</evidence>
<dbReference type="PRINTS" id="PR00320">
    <property type="entry name" value="GPROTEINBRPT"/>
</dbReference>
<dbReference type="GO" id="GO:0032040">
    <property type="term" value="C:small-subunit processome"/>
    <property type="evidence" value="ECO:0007669"/>
    <property type="project" value="TreeGrafter"/>
</dbReference>
<dbReference type="Pfam" id="PF00400">
    <property type="entry name" value="WD40"/>
    <property type="match status" value="5"/>
</dbReference>
<dbReference type="PROSITE" id="PS00678">
    <property type="entry name" value="WD_REPEATS_1"/>
    <property type="match status" value="1"/>
</dbReference>
<dbReference type="InterPro" id="IPR036322">
    <property type="entry name" value="WD40_repeat_dom_sf"/>
</dbReference>
<evidence type="ECO:0000256" key="4">
    <source>
        <dbReference type="ARBA" id="ARBA00022574"/>
    </source>
</evidence>
<keyword evidence="6" id="KW-0539">Nucleus</keyword>
<dbReference type="InterPro" id="IPR015943">
    <property type="entry name" value="WD40/YVTN_repeat-like_dom_sf"/>
</dbReference>
<comment type="subcellular location">
    <subcellularLocation>
        <location evidence="1">Nucleus</location>
        <location evidence="1">Nucleolus</location>
    </subcellularLocation>
</comment>
<feature type="domain" description="Sof1-like protein" evidence="10">
    <location>
        <begin position="348"/>
        <end position="425"/>
    </location>
</feature>
<comment type="similarity">
    <text evidence="2">Belongs to the WD repeat DCAF13/WDSOF1 family.</text>
</comment>
<name>A0A4P9ZXN8_9FUNG</name>
<dbReference type="AlphaFoldDB" id="A0A4P9ZXN8"/>
<feature type="repeat" description="WD" evidence="9">
    <location>
        <begin position="315"/>
        <end position="356"/>
    </location>
</feature>
<evidence type="ECO:0000256" key="9">
    <source>
        <dbReference type="PROSITE-ProRule" id="PRU00221"/>
    </source>
</evidence>
<evidence type="ECO:0000256" key="1">
    <source>
        <dbReference type="ARBA" id="ARBA00004604"/>
    </source>
</evidence>
<dbReference type="GO" id="GO:0016567">
    <property type="term" value="P:protein ubiquitination"/>
    <property type="evidence" value="ECO:0007669"/>
    <property type="project" value="UniProtKB-UniPathway"/>
</dbReference>
<feature type="non-terminal residue" evidence="11">
    <location>
        <position position="1"/>
    </location>
</feature>
<gene>
    <name evidence="11" type="ORF">BJ085DRAFT_23166</name>
</gene>
<feature type="repeat" description="WD" evidence="9">
    <location>
        <begin position="61"/>
        <end position="103"/>
    </location>
</feature>